<dbReference type="InterPro" id="IPR000847">
    <property type="entry name" value="LysR_HTH_N"/>
</dbReference>
<dbReference type="GO" id="GO:0003677">
    <property type="term" value="F:DNA binding"/>
    <property type="evidence" value="ECO:0007669"/>
    <property type="project" value="UniProtKB-KW"/>
</dbReference>
<gene>
    <name evidence="6" type="ORF">BZM27_16065</name>
</gene>
<keyword evidence="3" id="KW-0238">DNA-binding</keyword>
<sequence>MDLNLLRVFEGNYRFRNLTQAAEQLRGTQSALSHSLGKLRRAFHNELLIRRGRSMEPTVRAAALHSPVPRMMETLSTKVLSMSQFDPSTAQREFSMAMINMSELVFLPPFMNRLEKQAPRCTLRTRRMPWEIGARGGGGPRAAGMIADICRFTS</sequence>
<protein>
    <recommendedName>
        <fullName evidence="5">HTH lysR-type domain-containing protein</fullName>
    </recommendedName>
</protein>
<dbReference type="PANTHER" id="PTHR30118:SF15">
    <property type="entry name" value="TRANSCRIPTIONAL REGULATORY PROTEIN"/>
    <property type="match status" value="1"/>
</dbReference>
<dbReference type="InterPro" id="IPR036390">
    <property type="entry name" value="WH_DNA-bd_sf"/>
</dbReference>
<dbReference type="AlphaFoldDB" id="A0A4R0XBX7"/>
<name>A0A4R0XBX7_9BURK</name>
<dbReference type="SUPFAM" id="SSF46785">
    <property type="entry name" value="Winged helix' DNA-binding domain"/>
    <property type="match status" value="1"/>
</dbReference>
<dbReference type="GO" id="GO:0003700">
    <property type="term" value="F:DNA-binding transcription factor activity"/>
    <property type="evidence" value="ECO:0007669"/>
    <property type="project" value="InterPro"/>
</dbReference>
<evidence type="ECO:0000256" key="2">
    <source>
        <dbReference type="ARBA" id="ARBA00023015"/>
    </source>
</evidence>
<comment type="similarity">
    <text evidence="1">Belongs to the LysR transcriptional regulatory family.</text>
</comment>
<evidence type="ECO:0000259" key="5">
    <source>
        <dbReference type="PROSITE" id="PS50931"/>
    </source>
</evidence>
<dbReference type="PROSITE" id="PS50931">
    <property type="entry name" value="HTH_LYSR"/>
    <property type="match status" value="1"/>
</dbReference>
<reference evidence="6 7" key="1">
    <citation type="submission" date="2017-02" db="EMBL/GenBank/DDBJ databases">
        <title>Paraburkholderia sophoroidis sp. nov. and Paraburkholderia steynii sp. nov. rhizobial symbionts of the fynbos legume Hypocalyptus sophoroides.</title>
        <authorList>
            <person name="Steenkamp E.T."/>
            <person name="Beukes C.W."/>
            <person name="Van Zyl E."/>
            <person name="Avontuur J."/>
            <person name="Chan W.Y."/>
            <person name="Hassen A."/>
            <person name="Palmer M."/>
            <person name="Mthombeni L."/>
            <person name="Phalane F."/>
            <person name="Sereme K."/>
            <person name="Venter S.N."/>
        </authorList>
    </citation>
    <scope>NUCLEOTIDE SEQUENCE [LARGE SCALE GENOMIC DNA]</scope>
    <source>
        <strain evidence="6 7">HC1.1ba</strain>
    </source>
</reference>
<dbReference type="EMBL" id="MWML01000051">
    <property type="protein sequence ID" value="TCG07873.1"/>
    <property type="molecule type" value="Genomic_DNA"/>
</dbReference>
<evidence type="ECO:0000256" key="1">
    <source>
        <dbReference type="ARBA" id="ARBA00009437"/>
    </source>
</evidence>
<evidence type="ECO:0000256" key="3">
    <source>
        <dbReference type="ARBA" id="ARBA00023125"/>
    </source>
</evidence>
<feature type="domain" description="HTH lysR-type" evidence="5">
    <location>
        <begin position="1"/>
        <end position="58"/>
    </location>
</feature>
<proteinExistence type="inferred from homology"/>
<keyword evidence="4" id="KW-0804">Transcription</keyword>
<dbReference type="Pfam" id="PF00126">
    <property type="entry name" value="HTH_1"/>
    <property type="match status" value="1"/>
</dbReference>
<dbReference type="Gene3D" id="3.40.190.10">
    <property type="entry name" value="Periplasmic binding protein-like II"/>
    <property type="match status" value="1"/>
</dbReference>
<keyword evidence="2" id="KW-0805">Transcription regulation</keyword>
<dbReference type="InterPro" id="IPR050389">
    <property type="entry name" value="LysR-type_TF"/>
</dbReference>
<dbReference type="InterPro" id="IPR036388">
    <property type="entry name" value="WH-like_DNA-bd_sf"/>
</dbReference>
<evidence type="ECO:0000313" key="6">
    <source>
        <dbReference type="EMBL" id="TCG07873.1"/>
    </source>
</evidence>
<dbReference type="SUPFAM" id="SSF53850">
    <property type="entry name" value="Periplasmic binding protein-like II"/>
    <property type="match status" value="1"/>
</dbReference>
<dbReference type="Gene3D" id="1.10.10.10">
    <property type="entry name" value="Winged helix-like DNA-binding domain superfamily/Winged helix DNA-binding domain"/>
    <property type="match status" value="1"/>
</dbReference>
<dbReference type="Proteomes" id="UP000294200">
    <property type="component" value="Unassembled WGS sequence"/>
</dbReference>
<keyword evidence="7" id="KW-1185">Reference proteome</keyword>
<comment type="caution">
    <text evidence="6">The sequence shown here is derived from an EMBL/GenBank/DDBJ whole genome shotgun (WGS) entry which is preliminary data.</text>
</comment>
<evidence type="ECO:0000313" key="7">
    <source>
        <dbReference type="Proteomes" id="UP000294200"/>
    </source>
</evidence>
<organism evidence="6 7">
    <name type="scientific">Paraburkholderia steynii</name>
    <dbReference type="NCBI Taxonomy" id="1245441"/>
    <lineage>
        <taxon>Bacteria</taxon>
        <taxon>Pseudomonadati</taxon>
        <taxon>Pseudomonadota</taxon>
        <taxon>Betaproteobacteria</taxon>
        <taxon>Burkholderiales</taxon>
        <taxon>Burkholderiaceae</taxon>
        <taxon>Paraburkholderia</taxon>
    </lineage>
</organism>
<evidence type="ECO:0000256" key="4">
    <source>
        <dbReference type="ARBA" id="ARBA00023163"/>
    </source>
</evidence>
<accession>A0A4R0XBX7</accession>
<dbReference type="PANTHER" id="PTHR30118">
    <property type="entry name" value="HTH-TYPE TRANSCRIPTIONAL REGULATOR LEUO-RELATED"/>
    <property type="match status" value="1"/>
</dbReference>